<feature type="compositionally biased region" description="Basic and acidic residues" evidence="1">
    <location>
        <begin position="1"/>
        <end position="19"/>
    </location>
</feature>
<evidence type="ECO:0000313" key="3">
    <source>
        <dbReference type="Proteomes" id="UP000026961"/>
    </source>
</evidence>
<dbReference type="AlphaFoldDB" id="A0A0E0BTJ2"/>
<protein>
    <submittedName>
        <fullName evidence="2">Uncharacterized protein</fullName>
    </submittedName>
</protein>
<reference evidence="2" key="1">
    <citation type="submission" date="2015-04" db="UniProtKB">
        <authorList>
            <consortium name="EnsemblPlants"/>
        </authorList>
    </citation>
    <scope>IDENTIFICATION</scope>
</reference>
<accession>A0A0E0BTJ2</accession>
<proteinExistence type="predicted"/>
<keyword evidence="3" id="KW-1185">Reference proteome</keyword>
<evidence type="ECO:0000256" key="1">
    <source>
        <dbReference type="SAM" id="MobiDB-lite"/>
    </source>
</evidence>
<evidence type="ECO:0000313" key="2">
    <source>
        <dbReference type="EnsemblPlants" id="OGLUM12G15830.1"/>
    </source>
</evidence>
<name>A0A0E0BTJ2_9ORYZ</name>
<dbReference type="EnsemblPlants" id="OGLUM12G15830.1">
    <property type="protein sequence ID" value="OGLUM12G15830.1"/>
    <property type="gene ID" value="OGLUM12G15830"/>
</dbReference>
<sequence>MAVLDREPVRGAKSSREPGRVVSDQQRWKALDESLDFLKLVDLLKNSDGLAPELQSLTTSIAMSSSSSLLFFLVPLVLNKIY</sequence>
<dbReference type="Proteomes" id="UP000026961">
    <property type="component" value="Chromosome 12"/>
</dbReference>
<feature type="region of interest" description="Disordered" evidence="1">
    <location>
        <begin position="1"/>
        <end position="21"/>
    </location>
</feature>
<dbReference type="HOGENOM" id="CLU_2562042_0_0_1"/>
<organism evidence="2">
    <name type="scientific">Oryza glumipatula</name>
    <dbReference type="NCBI Taxonomy" id="40148"/>
    <lineage>
        <taxon>Eukaryota</taxon>
        <taxon>Viridiplantae</taxon>
        <taxon>Streptophyta</taxon>
        <taxon>Embryophyta</taxon>
        <taxon>Tracheophyta</taxon>
        <taxon>Spermatophyta</taxon>
        <taxon>Magnoliopsida</taxon>
        <taxon>Liliopsida</taxon>
        <taxon>Poales</taxon>
        <taxon>Poaceae</taxon>
        <taxon>BOP clade</taxon>
        <taxon>Oryzoideae</taxon>
        <taxon>Oryzeae</taxon>
        <taxon>Oryzinae</taxon>
        <taxon>Oryza</taxon>
    </lineage>
</organism>
<reference evidence="2" key="2">
    <citation type="submission" date="2018-05" db="EMBL/GenBank/DDBJ databases">
        <title>OgluRS3 (Oryza glumaepatula Reference Sequence Version 3).</title>
        <authorList>
            <person name="Zhang J."/>
            <person name="Kudrna D."/>
            <person name="Lee S."/>
            <person name="Talag J."/>
            <person name="Welchert J."/>
            <person name="Wing R.A."/>
        </authorList>
    </citation>
    <scope>NUCLEOTIDE SEQUENCE [LARGE SCALE GENOMIC DNA]</scope>
</reference>
<dbReference type="Gramene" id="OGLUM12G15830.1">
    <property type="protein sequence ID" value="OGLUM12G15830.1"/>
    <property type="gene ID" value="OGLUM12G15830"/>
</dbReference>